<name>A0AAW1RAI7_9CHLO</name>
<dbReference type="Proteomes" id="UP001445335">
    <property type="component" value="Unassembled WGS sequence"/>
</dbReference>
<proteinExistence type="predicted"/>
<feature type="coiled-coil region" evidence="1">
    <location>
        <begin position="157"/>
        <end position="326"/>
    </location>
</feature>
<evidence type="ECO:0000256" key="1">
    <source>
        <dbReference type="SAM" id="Coils"/>
    </source>
</evidence>
<dbReference type="EMBL" id="JALJOU010000050">
    <property type="protein sequence ID" value="KAK9830603.1"/>
    <property type="molecule type" value="Genomic_DNA"/>
</dbReference>
<sequence>MADADAELDAVKSAPVVRWEGGHDGAAAVDGIAHGPGSIPPDERANRPLASGARPYRPADYAAAQLLVESSAFVPAPCRWSPAWYLEPGFERLDRAEAAAAVAERRAAAAEARLAAADARARELALALAAKDTELAVLHRAADEEPSDNPKRDTAEAEALRARMAGLEAAADGTRERCRELQAELLRQGKRAEALEAGAAAAEATAARLRRERAEAEAACAAASGATGAARDALAAAEAAAHGAERRAAAAQAAAERAGGEARLLRRQLAAAGQDADRLAQRLLTASAELAEERAARRELERALARQALEDALLRLHVERQALAAEAARFQGQGAGRTRQELKRRQYVEARLDALGREISHLRLELKRCC</sequence>
<comment type="caution">
    <text evidence="3">The sequence shown here is derived from an EMBL/GenBank/DDBJ whole genome shotgun (WGS) entry which is preliminary data.</text>
</comment>
<evidence type="ECO:0000313" key="3">
    <source>
        <dbReference type="EMBL" id="KAK9830603.1"/>
    </source>
</evidence>
<dbReference type="AlphaFoldDB" id="A0AAW1RAI7"/>
<evidence type="ECO:0000313" key="4">
    <source>
        <dbReference type="Proteomes" id="UP001445335"/>
    </source>
</evidence>
<feature type="coiled-coil region" evidence="1">
    <location>
        <begin position="93"/>
        <end position="127"/>
    </location>
</feature>
<evidence type="ECO:0000256" key="2">
    <source>
        <dbReference type="SAM" id="MobiDB-lite"/>
    </source>
</evidence>
<accession>A0AAW1RAI7</accession>
<organism evidence="3 4">
    <name type="scientific">Elliptochloris bilobata</name>
    <dbReference type="NCBI Taxonomy" id="381761"/>
    <lineage>
        <taxon>Eukaryota</taxon>
        <taxon>Viridiplantae</taxon>
        <taxon>Chlorophyta</taxon>
        <taxon>core chlorophytes</taxon>
        <taxon>Trebouxiophyceae</taxon>
        <taxon>Trebouxiophyceae incertae sedis</taxon>
        <taxon>Elliptochloris clade</taxon>
        <taxon>Elliptochloris</taxon>
    </lineage>
</organism>
<keyword evidence="4" id="KW-1185">Reference proteome</keyword>
<reference evidence="3 4" key="1">
    <citation type="journal article" date="2024" name="Nat. Commun.">
        <title>Phylogenomics reveals the evolutionary origins of lichenization in chlorophyte algae.</title>
        <authorList>
            <person name="Puginier C."/>
            <person name="Libourel C."/>
            <person name="Otte J."/>
            <person name="Skaloud P."/>
            <person name="Haon M."/>
            <person name="Grisel S."/>
            <person name="Petersen M."/>
            <person name="Berrin J.G."/>
            <person name="Delaux P.M."/>
            <person name="Dal Grande F."/>
            <person name="Keller J."/>
        </authorList>
    </citation>
    <scope>NUCLEOTIDE SEQUENCE [LARGE SCALE GENOMIC DNA]</scope>
    <source>
        <strain evidence="3 4">SAG 245.80</strain>
    </source>
</reference>
<protein>
    <submittedName>
        <fullName evidence="3">Uncharacterized protein</fullName>
    </submittedName>
</protein>
<feature type="region of interest" description="Disordered" evidence="2">
    <location>
        <begin position="30"/>
        <end position="51"/>
    </location>
</feature>
<keyword evidence="1" id="KW-0175">Coiled coil</keyword>
<gene>
    <name evidence="3" type="ORF">WJX81_003833</name>
</gene>